<protein>
    <submittedName>
        <fullName evidence="3">Uncharacterized protein</fullName>
    </submittedName>
</protein>
<dbReference type="Proteomes" id="UP000679789">
    <property type="component" value="Unassembled WGS sequence"/>
</dbReference>
<evidence type="ECO:0000313" key="4">
    <source>
        <dbReference type="EMBL" id="MBS8127918.1"/>
    </source>
</evidence>
<evidence type="ECO:0000313" key="3">
    <source>
        <dbReference type="EMBL" id="MBS8124049.1"/>
    </source>
</evidence>
<dbReference type="EMBL" id="JAERQX010000005">
    <property type="protein sequence ID" value="MBS8131783.1"/>
    <property type="molecule type" value="Genomic_DNA"/>
</dbReference>
<keyword evidence="1" id="KW-0472">Membrane</keyword>
<dbReference type="Proteomes" id="UP000678484">
    <property type="component" value="Unassembled WGS sequence"/>
</dbReference>
<accession>A0A8T5CC79</accession>
<evidence type="ECO:0000313" key="2">
    <source>
        <dbReference type="EMBL" id="MBS8119035.1"/>
    </source>
</evidence>
<gene>
    <name evidence="2" type="ORF">JK351_07655</name>
    <name evidence="5" type="ORF">JK352_07665</name>
    <name evidence="4" type="ORF">JK353_07670</name>
    <name evidence="3" type="ORF">JK354_07665</name>
</gene>
<evidence type="ECO:0000313" key="5">
    <source>
        <dbReference type="EMBL" id="MBS8131783.1"/>
    </source>
</evidence>
<name>A0A8T5CC79_HALVO</name>
<evidence type="ECO:0000313" key="6">
    <source>
        <dbReference type="Proteomes" id="UP000676028"/>
    </source>
</evidence>
<keyword evidence="1" id="KW-1133">Transmembrane helix</keyword>
<reference evidence="3" key="1">
    <citation type="journal article" date="2021" name="Nat. Microbiol.">
        <title>Cell division in the archaeon Haloferax volcanii relies on two FtsZ proteins with distinct functions in division ring assembly and constriction.</title>
        <authorList>
            <person name="Liao Y."/>
            <person name="Ithurbide S."/>
            <person name="Evenhuis C."/>
            <person name="Loewe J."/>
            <person name="Duggin I.G."/>
        </authorList>
    </citation>
    <scope>NUCLEOTIDE SEQUENCE</scope>
    <source>
        <strain evidence="2">H98</strain>
        <strain evidence="5">ID112 - delta_ftsZ1_delta_ftsZ2</strain>
        <strain evidence="3">ID76 - delta_ftsZ1</strain>
        <strain evidence="4">ID77 - delta_ftsZ2</strain>
    </source>
</reference>
<organism evidence="3 6">
    <name type="scientific">Haloferax volcanii</name>
    <name type="common">Halobacterium volcanii</name>
    <dbReference type="NCBI Taxonomy" id="2246"/>
    <lineage>
        <taxon>Archaea</taxon>
        <taxon>Methanobacteriati</taxon>
        <taxon>Methanobacteriota</taxon>
        <taxon>Stenosarchaea group</taxon>
        <taxon>Halobacteria</taxon>
        <taxon>Halobacteriales</taxon>
        <taxon>Haloferacaceae</taxon>
        <taxon>Haloferax</taxon>
    </lineage>
</organism>
<feature type="transmembrane region" description="Helical" evidence="1">
    <location>
        <begin position="52"/>
        <end position="72"/>
    </location>
</feature>
<dbReference type="EMBL" id="JAERQU010000005">
    <property type="protein sequence ID" value="MBS8119035.1"/>
    <property type="molecule type" value="Genomic_DNA"/>
</dbReference>
<feature type="transmembrane region" description="Helical" evidence="1">
    <location>
        <begin position="78"/>
        <end position="95"/>
    </location>
</feature>
<dbReference type="GeneID" id="41060899"/>
<dbReference type="AlphaFoldDB" id="A0A8T5CC79"/>
<dbReference type="EMBL" id="JAERQW010000005">
    <property type="protein sequence ID" value="MBS8127918.1"/>
    <property type="molecule type" value="Genomic_DNA"/>
</dbReference>
<dbReference type="Proteomes" id="UP000676028">
    <property type="component" value="Unassembled WGS sequence"/>
</dbReference>
<sequence>MQIDFAEAISAIASTDNTGVAAIAGVTLIILGYMFFKSQSETVQIIADDLNIILKSAILCVFTVAGFWRSAIPGSSDSVIVVSLLVTFGALRFIVVKIQQQVADA</sequence>
<feature type="transmembrane region" description="Helical" evidence="1">
    <location>
        <begin position="20"/>
        <end position="36"/>
    </location>
</feature>
<dbReference type="RefSeq" id="WP_144064037.1">
    <property type="nucleotide sequence ID" value="NZ_JAERQU010000005.1"/>
</dbReference>
<dbReference type="Proteomes" id="UP000679371">
    <property type="component" value="Unassembled WGS sequence"/>
</dbReference>
<comment type="caution">
    <text evidence="3">The sequence shown here is derived from an EMBL/GenBank/DDBJ whole genome shotgun (WGS) entry which is preliminary data.</text>
</comment>
<proteinExistence type="predicted"/>
<dbReference type="EMBL" id="JAERQV010000005">
    <property type="protein sequence ID" value="MBS8124049.1"/>
    <property type="molecule type" value="Genomic_DNA"/>
</dbReference>
<evidence type="ECO:0000256" key="1">
    <source>
        <dbReference type="SAM" id="Phobius"/>
    </source>
</evidence>
<keyword evidence="1" id="KW-0812">Transmembrane</keyword>